<name>A0ABU6UAN2_9FABA</name>
<feature type="compositionally biased region" description="Low complexity" evidence="1">
    <location>
        <begin position="21"/>
        <end position="30"/>
    </location>
</feature>
<organism evidence="2 3">
    <name type="scientific">Stylosanthes scabra</name>
    <dbReference type="NCBI Taxonomy" id="79078"/>
    <lineage>
        <taxon>Eukaryota</taxon>
        <taxon>Viridiplantae</taxon>
        <taxon>Streptophyta</taxon>
        <taxon>Embryophyta</taxon>
        <taxon>Tracheophyta</taxon>
        <taxon>Spermatophyta</taxon>
        <taxon>Magnoliopsida</taxon>
        <taxon>eudicotyledons</taxon>
        <taxon>Gunneridae</taxon>
        <taxon>Pentapetalae</taxon>
        <taxon>rosids</taxon>
        <taxon>fabids</taxon>
        <taxon>Fabales</taxon>
        <taxon>Fabaceae</taxon>
        <taxon>Papilionoideae</taxon>
        <taxon>50 kb inversion clade</taxon>
        <taxon>dalbergioids sensu lato</taxon>
        <taxon>Dalbergieae</taxon>
        <taxon>Pterocarpus clade</taxon>
        <taxon>Stylosanthes</taxon>
    </lineage>
</organism>
<gene>
    <name evidence="2" type="ORF">PIB30_026131</name>
</gene>
<dbReference type="InterPro" id="IPR040344">
    <property type="entry name" value="At3g17950-like"/>
</dbReference>
<accession>A0ABU6UAN2</accession>
<dbReference type="EMBL" id="JASCZI010120926">
    <property type="protein sequence ID" value="MED6157735.1"/>
    <property type="molecule type" value="Genomic_DNA"/>
</dbReference>
<dbReference type="PANTHER" id="PTHR33544:SF15">
    <property type="entry name" value="OS06G0256800 PROTEIN"/>
    <property type="match status" value="1"/>
</dbReference>
<evidence type="ECO:0000256" key="1">
    <source>
        <dbReference type="SAM" id="MobiDB-lite"/>
    </source>
</evidence>
<feature type="region of interest" description="Disordered" evidence="1">
    <location>
        <begin position="12"/>
        <end position="42"/>
    </location>
</feature>
<reference evidence="2 3" key="1">
    <citation type="journal article" date="2023" name="Plants (Basel)">
        <title>Bridging the Gap: Combining Genomics and Transcriptomics Approaches to Understand Stylosanthes scabra, an Orphan Legume from the Brazilian Caatinga.</title>
        <authorList>
            <person name="Ferreira-Neto J.R.C."/>
            <person name="da Silva M.D."/>
            <person name="Binneck E."/>
            <person name="de Melo N.F."/>
            <person name="da Silva R.H."/>
            <person name="de Melo A.L.T.M."/>
            <person name="Pandolfi V."/>
            <person name="Bustamante F.O."/>
            <person name="Brasileiro-Vidal A.C."/>
            <person name="Benko-Iseppon A.M."/>
        </authorList>
    </citation>
    <scope>NUCLEOTIDE SEQUENCE [LARGE SCALE GENOMIC DNA]</scope>
    <source>
        <tissue evidence="2">Leaves</tissue>
    </source>
</reference>
<proteinExistence type="predicted"/>
<comment type="caution">
    <text evidence="2">The sequence shown here is derived from an EMBL/GenBank/DDBJ whole genome shotgun (WGS) entry which is preliminary data.</text>
</comment>
<protein>
    <submittedName>
        <fullName evidence="2">Uncharacterized protein</fullName>
    </submittedName>
</protein>
<keyword evidence="3" id="KW-1185">Reference proteome</keyword>
<dbReference type="Proteomes" id="UP001341840">
    <property type="component" value="Unassembled WGS sequence"/>
</dbReference>
<dbReference type="PANTHER" id="PTHR33544">
    <property type="entry name" value="DUF4005 DOMAIN-CONTAINING PROTEIN-RELATED"/>
    <property type="match status" value="1"/>
</dbReference>
<evidence type="ECO:0000313" key="2">
    <source>
        <dbReference type="EMBL" id="MED6157735.1"/>
    </source>
</evidence>
<sequence length="151" mass="15700">MGVSFPVVTFRAPSQHRRESPAAAAAGSRRAASRRKKTANASAAAVAERRRRWWQLCRDGDAGPASLGDFLEVERRFGDVEFYGAAAELEGIVAPAGHGQHRNGGRVLFADGRVLPPEANVDDDAAAAAAAGSLCNRFPVSLAGICSGGVG</sequence>
<evidence type="ECO:0000313" key="3">
    <source>
        <dbReference type="Proteomes" id="UP001341840"/>
    </source>
</evidence>